<accession>A0A8J2P710</accession>
<gene>
    <name evidence="2" type="ORF">AFUS01_LOCUS22583</name>
</gene>
<keyword evidence="1" id="KW-0472">Membrane</keyword>
<evidence type="ECO:0000313" key="2">
    <source>
        <dbReference type="EMBL" id="CAG7734180.1"/>
    </source>
</evidence>
<name>A0A8J2P710_9HEXA</name>
<feature type="transmembrane region" description="Helical" evidence="1">
    <location>
        <begin position="21"/>
        <end position="40"/>
    </location>
</feature>
<evidence type="ECO:0000313" key="3">
    <source>
        <dbReference type="Proteomes" id="UP000708208"/>
    </source>
</evidence>
<sequence length="91" mass="10314">MFSGYKTQNALRSQNSGSRGCEMLMAILQNFLHNFVHFLVTVDWDNRSSLTNVLYPDDREKFQAVEAFAIIDLLYCVISSIVVIIIGCCFA</sequence>
<feature type="transmembrane region" description="Helical" evidence="1">
    <location>
        <begin position="67"/>
        <end position="90"/>
    </location>
</feature>
<protein>
    <submittedName>
        <fullName evidence="2">Uncharacterized protein</fullName>
    </submittedName>
</protein>
<dbReference type="AlphaFoldDB" id="A0A8J2P710"/>
<dbReference type="EMBL" id="CAJVCH010264384">
    <property type="protein sequence ID" value="CAG7734180.1"/>
    <property type="molecule type" value="Genomic_DNA"/>
</dbReference>
<feature type="non-terminal residue" evidence="2">
    <location>
        <position position="1"/>
    </location>
</feature>
<keyword evidence="3" id="KW-1185">Reference proteome</keyword>
<dbReference type="Proteomes" id="UP000708208">
    <property type="component" value="Unassembled WGS sequence"/>
</dbReference>
<keyword evidence="1" id="KW-1133">Transmembrane helix</keyword>
<evidence type="ECO:0000256" key="1">
    <source>
        <dbReference type="SAM" id="Phobius"/>
    </source>
</evidence>
<proteinExistence type="predicted"/>
<organism evidence="2 3">
    <name type="scientific">Allacma fusca</name>
    <dbReference type="NCBI Taxonomy" id="39272"/>
    <lineage>
        <taxon>Eukaryota</taxon>
        <taxon>Metazoa</taxon>
        <taxon>Ecdysozoa</taxon>
        <taxon>Arthropoda</taxon>
        <taxon>Hexapoda</taxon>
        <taxon>Collembola</taxon>
        <taxon>Symphypleona</taxon>
        <taxon>Sminthuridae</taxon>
        <taxon>Allacma</taxon>
    </lineage>
</organism>
<keyword evidence="1" id="KW-0812">Transmembrane</keyword>
<comment type="caution">
    <text evidence="2">The sequence shown here is derived from an EMBL/GenBank/DDBJ whole genome shotgun (WGS) entry which is preliminary data.</text>
</comment>
<reference evidence="2" key="1">
    <citation type="submission" date="2021-06" db="EMBL/GenBank/DDBJ databases">
        <authorList>
            <person name="Hodson N. C."/>
            <person name="Mongue J. A."/>
            <person name="Jaron S. K."/>
        </authorList>
    </citation>
    <scope>NUCLEOTIDE SEQUENCE</scope>
</reference>